<dbReference type="UniPathway" id="UPA00665"/>
<comment type="caution">
    <text evidence="12">The sequence shown here is derived from an EMBL/GenBank/DDBJ whole genome shotgun (WGS) entry which is preliminary data.</text>
</comment>
<dbReference type="OrthoDB" id="9810259at2"/>
<gene>
    <name evidence="9 12" type="primary">lspA</name>
    <name evidence="12" type="ORF">HMPREF9013_0435</name>
</gene>
<keyword evidence="8 9" id="KW-0472">Membrane</keyword>
<comment type="catalytic activity">
    <reaction evidence="9 10">
        <text>Release of signal peptides from bacterial membrane prolipoproteins. Hydrolyzes -Xaa-Yaa-Zaa-|-(S,diacylglyceryl)Cys-, in which Xaa is hydrophobic (preferably Leu), and Yaa (Ala or Ser) and Zaa (Gly or Ala) have small, neutral side chains.</text>
        <dbReference type="EC" id="3.4.23.36"/>
    </reaction>
</comment>
<feature type="transmembrane region" description="Helical" evidence="9">
    <location>
        <begin position="115"/>
        <end position="135"/>
    </location>
</feature>
<dbReference type="Pfam" id="PF01252">
    <property type="entry name" value="Peptidase_A8"/>
    <property type="match status" value="1"/>
</dbReference>
<comment type="pathway">
    <text evidence="9">Protein modification; lipoprotein biosynthesis (signal peptide cleavage).</text>
</comment>
<evidence type="ECO:0000313" key="12">
    <source>
        <dbReference type="EMBL" id="EFC05155.1"/>
    </source>
</evidence>
<dbReference type="PANTHER" id="PTHR33695:SF1">
    <property type="entry name" value="LIPOPROTEIN SIGNAL PEPTIDASE"/>
    <property type="match status" value="1"/>
</dbReference>
<feature type="active site" evidence="9">
    <location>
        <position position="122"/>
    </location>
</feature>
<protein>
    <recommendedName>
        <fullName evidence="9">Lipoprotein signal peptidase</fullName>
        <ecNumber evidence="9">3.4.23.36</ecNumber>
    </recommendedName>
    <alternativeName>
        <fullName evidence="9">Prolipoprotein signal peptidase</fullName>
    </alternativeName>
    <alternativeName>
        <fullName evidence="9">Signal peptidase II</fullName>
        <shortName evidence="9">SPase II</shortName>
    </alternativeName>
</protein>
<evidence type="ECO:0000256" key="4">
    <source>
        <dbReference type="ARBA" id="ARBA00022692"/>
    </source>
</evidence>
<keyword evidence="4 9" id="KW-0812">Transmembrane</keyword>
<proteinExistence type="inferred from homology"/>
<evidence type="ECO:0000256" key="2">
    <source>
        <dbReference type="ARBA" id="ARBA00022475"/>
    </source>
</evidence>
<comment type="subcellular location">
    <subcellularLocation>
        <location evidence="9">Cell membrane</location>
        <topology evidence="9">Multi-pass membrane protein</topology>
    </subcellularLocation>
</comment>
<dbReference type="GO" id="GO:0005886">
    <property type="term" value="C:plasma membrane"/>
    <property type="evidence" value="ECO:0007669"/>
    <property type="project" value="UniProtKB-SubCell"/>
</dbReference>
<accession>D2MQ86</accession>
<keyword evidence="13" id="KW-1185">Reference proteome</keyword>
<dbReference type="PRINTS" id="PR00781">
    <property type="entry name" value="LIPOSIGPTASE"/>
</dbReference>
<evidence type="ECO:0000313" key="13">
    <source>
        <dbReference type="Proteomes" id="UP000005017"/>
    </source>
</evidence>
<keyword evidence="5 9" id="KW-0064">Aspartyl protease</keyword>
<dbReference type="InterPro" id="IPR001872">
    <property type="entry name" value="Peptidase_A8"/>
</dbReference>
<evidence type="ECO:0000256" key="9">
    <source>
        <dbReference type="HAMAP-Rule" id="MF_00161"/>
    </source>
</evidence>
<dbReference type="GO" id="GO:0006508">
    <property type="term" value="P:proteolysis"/>
    <property type="evidence" value="ECO:0007669"/>
    <property type="project" value="UniProtKB-KW"/>
</dbReference>
<evidence type="ECO:0000256" key="7">
    <source>
        <dbReference type="ARBA" id="ARBA00022989"/>
    </source>
</evidence>
<dbReference type="NCBIfam" id="TIGR00077">
    <property type="entry name" value="lspA"/>
    <property type="match status" value="1"/>
</dbReference>
<evidence type="ECO:0000256" key="10">
    <source>
        <dbReference type="RuleBase" id="RU000594"/>
    </source>
</evidence>
<dbReference type="AlphaFoldDB" id="D2MQ86"/>
<evidence type="ECO:0000256" key="3">
    <source>
        <dbReference type="ARBA" id="ARBA00022670"/>
    </source>
</evidence>
<comment type="function">
    <text evidence="9 10">This protein specifically catalyzes the removal of signal peptides from prolipoproteins.</text>
</comment>
<dbReference type="RefSeq" id="WP_006627549.1">
    <property type="nucleotide sequence ID" value="NZ_ADFR01000016.1"/>
</dbReference>
<feature type="transmembrane region" description="Helical" evidence="9">
    <location>
        <begin position="82"/>
        <end position="103"/>
    </location>
</feature>
<dbReference type="EMBL" id="ADFR01000016">
    <property type="protein sequence ID" value="EFC05155.1"/>
    <property type="molecule type" value="Genomic_DNA"/>
</dbReference>
<dbReference type="HAMAP" id="MF_00161">
    <property type="entry name" value="LspA"/>
    <property type="match status" value="1"/>
</dbReference>
<keyword evidence="2 9" id="KW-1003">Cell membrane</keyword>
<dbReference type="EC" id="3.4.23.36" evidence="9"/>
<evidence type="ECO:0000256" key="5">
    <source>
        <dbReference type="ARBA" id="ARBA00022750"/>
    </source>
</evidence>
<feature type="active site" evidence="9">
    <location>
        <position position="104"/>
    </location>
</feature>
<evidence type="ECO:0000256" key="1">
    <source>
        <dbReference type="ARBA" id="ARBA00006139"/>
    </source>
</evidence>
<evidence type="ECO:0000256" key="6">
    <source>
        <dbReference type="ARBA" id="ARBA00022801"/>
    </source>
</evidence>
<dbReference type="STRING" id="679192.HMPREF9013_0435"/>
<dbReference type="PANTHER" id="PTHR33695">
    <property type="entry name" value="LIPOPROTEIN SIGNAL PEPTIDASE"/>
    <property type="match status" value="1"/>
</dbReference>
<evidence type="ECO:0000256" key="11">
    <source>
        <dbReference type="RuleBase" id="RU004181"/>
    </source>
</evidence>
<keyword evidence="3 9" id="KW-0645">Protease</keyword>
<organism evidence="12 13">
    <name type="scientific">Bulleidia extructa W1219</name>
    <dbReference type="NCBI Taxonomy" id="679192"/>
    <lineage>
        <taxon>Bacteria</taxon>
        <taxon>Bacillati</taxon>
        <taxon>Bacillota</taxon>
        <taxon>Erysipelotrichia</taxon>
        <taxon>Erysipelotrichales</taxon>
        <taxon>Erysipelotrichaceae</taxon>
        <taxon>Bulleidia</taxon>
    </lineage>
</organism>
<sequence length="149" mass="16874">MWLVILIVAIDLISKHFASLITHSIPLIPGFLYLNFVKNFGMAWSFLNGQVAFLSLVAGVAIVFMGYYLIQKKPIGARKIAVEFMLAGAIGNLLDRLFLGYVRDFVDTFIFGYDFPIFNIADCALTIGVILWLYAEWKEEQRGKKTISR</sequence>
<comment type="similarity">
    <text evidence="1 9 11">Belongs to the peptidase A8 family.</text>
</comment>
<evidence type="ECO:0000256" key="8">
    <source>
        <dbReference type="ARBA" id="ARBA00023136"/>
    </source>
</evidence>
<dbReference type="Proteomes" id="UP000005017">
    <property type="component" value="Unassembled WGS sequence"/>
</dbReference>
<reference evidence="13" key="1">
    <citation type="submission" date="2009-12" db="EMBL/GenBank/DDBJ databases">
        <title>Sequence of Clostridiales genomosp. BVAB3 str. UPII9-5.</title>
        <authorList>
            <person name="Madupu R."/>
            <person name="Durkin A.S."/>
            <person name="Torralba M."/>
            <person name="Methe B."/>
            <person name="Sutton G.G."/>
            <person name="Strausberg R.L."/>
            <person name="Nelson K.E."/>
        </authorList>
    </citation>
    <scope>NUCLEOTIDE SEQUENCE [LARGE SCALE GENOMIC DNA]</scope>
    <source>
        <strain evidence="13">W1219</strain>
    </source>
</reference>
<dbReference type="eggNOG" id="COG0597">
    <property type="taxonomic scope" value="Bacteria"/>
</dbReference>
<keyword evidence="7 9" id="KW-1133">Transmembrane helix</keyword>
<dbReference type="GO" id="GO:0004190">
    <property type="term" value="F:aspartic-type endopeptidase activity"/>
    <property type="evidence" value="ECO:0007669"/>
    <property type="project" value="UniProtKB-UniRule"/>
</dbReference>
<dbReference type="PROSITE" id="PS00855">
    <property type="entry name" value="SPASE_II"/>
    <property type="match status" value="1"/>
</dbReference>
<comment type="caution">
    <text evidence="9">Lacks conserved residue(s) required for the propagation of feature annotation.</text>
</comment>
<name>D2MQ86_9FIRM</name>
<keyword evidence="6 9" id="KW-0378">Hydrolase</keyword>
<feature type="transmembrane region" description="Helical" evidence="9">
    <location>
        <begin position="42"/>
        <end position="70"/>
    </location>
</feature>